<dbReference type="Proteomes" id="UP001595075">
    <property type="component" value="Unassembled WGS sequence"/>
</dbReference>
<protein>
    <submittedName>
        <fullName evidence="2">Uncharacterized protein</fullName>
    </submittedName>
</protein>
<keyword evidence="1" id="KW-0472">Membrane</keyword>
<dbReference type="InterPro" id="IPR013869">
    <property type="entry name" value="DUF1757"/>
</dbReference>
<dbReference type="Pfam" id="PF08560">
    <property type="entry name" value="DUF1757"/>
    <property type="match status" value="1"/>
</dbReference>
<evidence type="ECO:0000313" key="3">
    <source>
        <dbReference type="Proteomes" id="UP001595075"/>
    </source>
</evidence>
<name>A0ABR4BQD9_9HELO</name>
<reference evidence="2 3" key="1">
    <citation type="journal article" date="2024" name="Commun. Biol.">
        <title>Comparative genomic analysis of thermophilic fungi reveals convergent evolutionary adaptations and gene losses.</title>
        <authorList>
            <person name="Steindorff A.S."/>
            <person name="Aguilar-Pontes M.V."/>
            <person name="Robinson A.J."/>
            <person name="Andreopoulos B."/>
            <person name="LaButti K."/>
            <person name="Kuo A."/>
            <person name="Mondo S."/>
            <person name="Riley R."/>
            <person name="Otillar R."/>
            <person name="Haridas S."/>
            <person name="Lipzen A."/>
            <person name="Grimwood J."/>
            <person name="Schmutz J."/>
            <person name="Clum A."/>
            <person name="Reid I.D."/>
            <person name="Moisan M.C."/>
            <person name="Butler G."/>
            <person name="Nguyen T.T.M."/>
            <person name="Dewar K."/>
            <person name="Conant G."/>
            <person name="Drula E."/>
            <person name="Henrissat B."/>
            <person name="Hansel C."/>
            <person name="Singer S."/>
            <person name="Hutchinson M.I."/>
            <person name="de Vries R.P."/>
            <person name="Natvig D.O."/>
            <person name="Powell A.J."/>
            <person name="Tsang A."/>
            <person name="Grigoriev I.V."/>
        </authorList>
    </citation>
    <scope>NUCLEOTIDE SEQUENCE [LARGE SCALE GENOMIC DNA]</scope>
    <source>
        <strain evidence="2 3">CBS 494.80</strain>
    </source>
</reference>
<comment type="caution">
    <text evidence="2">The sequence shown here is derived from an EMBL/GenBank/DDBJ whole genome shotgun (WGS) entry which is preliminary data.</text>
</comment>
<keyword evidence="3" id="KW-1185">Reference proteome</keyword>
<dbReference type="EMBL" id="JAZHXI010000025">
    <property type="protein sequence ID" value="KAL2059950.1"/>
    <property type="molecule type" value="Genomic_DNA"/>
</dbReference>
<organism evidence="2 3">
    <name type="scientific">Oculimacula yallundae</name>
    <dbReference type="NCBI Taxonomy" id="86028"/>
    <lineage>
        <taxon>Eukaryota</taxon>
        <taxon>Fungi</taxon>
        <taxon>Dikarya</taxon>
        <taxon>Ascomycota</taxon>
        <taxon>Pezizomycotina</taxon>
        <taxon>Leotiomycetes</taxon>
        <taxon>Helotiales</taxon>
        <taxon>Ploettnerulaceae</taxon>
        <taxon>Oculimacula</taxon>
    </lineage>
</organism>
<evidence type="ECO:0000256" key="1">
    <source>
        <dbReference type="SAM" id="Phobius"/>
    </source>
</evidence>
<sequence length="172" mass="18634">MSRLFPHPPYAEDQPLSTSILTTHVLTRGIQVGSLAGTFAGTSLLALRHFSVLSRPKLRSSARTTLLRSTGVGALTGFALLAIGLRIQMYGKEDIEWKDRSWRLLENKGQLECDDWTYPAMLAGGLAAMTRARVWGWRGVLGGVGAGSLLGMAGSIGWRHGVKGGKWEEDVV</sequence>
<proteinExistence type="predicted"/>
<accession>A0ABR4BQD9</accession>
<gene>
    <name evidence="2" type="ORF">VTL71DRAFT_10105</name>
</gene>
<evidence type="ECO:0000313" key="2">
    <source>
        <dbReference type="EMBL" id="KAL2059950.1"/>
    </source>
</evidence>
<feature type="transmembrane region" description="Helical" evidence="1">
    <location>
        <begin position="66"/>
        <end position="87"/>
    </location>
</feature>
<keyword evidence="1" id="KW-1133">Transmembrane helix</keyword>
<feature type="transmembrane region" description="Helical" evidence="1">
    <location>
        <begin position="25"/>
        <end position="46"/>
    </location>
</feature>
<feature type="transmembrane region" description="Helical" evidence="1">
    <location>
        <begin position="135"/>
        <end position="158"/>
    </location>
</feature>
<keyword evidence="1" id="KW-0812">Transmembrane</keyword>